<name>A0ABP1QIX0_9HEXA</name>
<keyword evidence="1" id="KW-0812">Transmembrane</keyword>
<feature type="transmembrane region" description="Helical" evidence="1">
    <location>
        <begin position="528"/>
        <end position="548"/>
    </location>
</feature>
<gene>
    <name evidence="2" type="ORF">ODALV1_LOCUS10516</name>
</gene>
<feature type="transmembrane region" description="Helical" evidence="1">
    <location>
        <begin position="248"/>
        <end position="266"/>
    </location>
</feature>
<evidence type="ECO:0008006" key="4">
    <source>
        <dbReference type="Google" id="ProtNLM"/>
    </source>
</evidence>
<sequence>MLIFFIGFDFISNHNETAEIKQVARFRSHAYLIRFVSISSKQQMDVFLAIYERLIITSIQRKFFDQHADFYKAVYNYYDSRAFKLEFLRSRWNIDEISTYQSVAADEQLQYETYHLPKSMERRKNRHKNLTDIVTDKGLWYKIVSGGGQNCKHDNISSKLRGLTQDFNAYDRLFCDAFEYYSLTFTQYFNPGDLYYLRGILIRDDTMSTFPPDSSQVVYYANPQVSFVVLTRHPETWMFIFRPFPQTLWMSLFFTLAFLFGIRSIISAHFELKVNHSYLETKASNFLKEIRIRFQNMLGFFNMVLRIVIMSSYGGMVLFGILYPIHQWTPDTFEELNKTKNYVVGTSQWSPISKQHLVDNFVLNGVQEKMWMNRNVTTPAVYLNLEFNGTVIEHFLFEKPMTHIVTDTYENEHFFAALAHDDRLNLWMKGRKYLNITYKFLKRIKPAKGKVLLDTRYVSVAPGATRLHFLLDAIKWGFTCGTWMRYQYLEMNYYKIIAPIIVHNMMRAQNLSDVVEESGTQPLNIHHVYSVFVLNLCGLVVASFVWYVESRF</sequence>
<feature type="transmembrane region" description="Helical" evidence="1">
    <location>
        <begin position="298"/>
        <end position="323"/>
    </location>
</feature>
<accession>A0ABP1QIX0</accession>
<proteinExistence type="predicted"/>
<keyword evidence="1" id="KW-0472">Membrane</keyword>
<evidence type="ECO:0000313" key="3">
    <source>
        <dbReference type="Proteomes" id="UP001642540"/>
    </source>
</evidence>
<evidence type="ECO:0000256" key="1">
    <source>
        <dbReference type="SAM" id="Phobius"/>
    </source>
</evidence>
<organism evidence="2 3">
    <name type="scientific">Orchesella dallaii</name>
    <dbReference type="NCBI Taxonomy" id="48710"/>
    <lineage>
        <taxon>Eukaryota</taxon>
        <taxon>Metazoa</taxon>
        <taxon>Ecdysozoa</taxon>
        <taxon>Arthropoda</taxon>
        <taxon>Hexapoda</taxon>
        <taxon>Collembola</taxon>
        <taxon>Entomobryomorpha</taxon>
        <taxon>Entomobryoidea</taxon>
        <taxon>Orchesellidae</taxon>
        <taxon>Orchesellinae</taxon>
        <taxon>Orchesella</taxon>
    </lineage>
</organism>
<dbReference type="Proteomes" id="UP001642540">
    <property type="component" value="Unassembled WGS sequence"/>
</dbReference>
<protein>
    <recommendedName>
        <fullName evidence="4">Ionotropic receptor</fullName>
    </recommendedName>
</protein>
<comment type="caution">
    <text evidence="2">The sequence shown here is derived from an EMBL/GenBank/DDBJ whole genome shotgun (WGS) entry which is preliminary data.</text>
</comment>
<keyword evidence="1" id="KW-1133">Transmembrane helix</keyword>
<keyword evidence="3" id="KW-1185">Reference proteome</keyword>
<reference evidence="2 3" key="1">
    <citation type="submission" date="2024-08" db="EMBL/GenBank/DDBJ databases">
        <authorList>
            <person name="Cucini C."/>
            <person name="Frati F."/>
        </authorList>
    </citation>
    <scope>NUCLEOTIDE SEQUENCE [LARGE SCALE GENOMIC DNA]</scope>
</reference>
<evidence type="ECO:0000313" key="2">
    <source>
        <dbReference type="EMBL" id="CAL8100364.1"/>
    </source>
</evidence>
<dbReference type="EMBL" id="CAXLJM020000032">
    <property type="protein sequence ID" value="CAL8100364.1"/>
    <property type="molecule type" value="Genomic_DNA"/>
</dbReference>